<protein>
    <submittedName>
        <fullName evidence="4">Ribosome biogenesis protein NOP53</fullName>
    </submittedName>
</protein>
<proteinExistence type="predicted"/>
<dbReference type="OrthoDB" id="5917548at2759"/>
<dbReference type="WBParaSite" id="HPBE_0001351901-mRNA-1">
    <property type="protein sequence ID" value="HPBE_0001351901-mRNA-1"/>
    <property type="gene ID" value="HPBE_0001351901"/>
</dbReference>
<evidence type="ECO:0000313" key="4">
    <source>
        <dbReference type="WBParaSite" id="HPBE_0001351901-mRNA-1"/>
    </source>
</evidence>
<gene>
    <name evidence="2" type="ORF">HPBE_LOCUS13520</name>
</gene>
<name>A0A183FY32_HELPZ</name>
<dbReference type="Pfam" id="PF04870">
    <property type="entry name" value="Moulting_cycle"/>
    <property type="match status" value="1"/>
</dbReference>
<evidence type="ECO:0000313" key="3">
    <source>
        <dbReference type="Proteomes" id="UP000050761"/>
    </source>
</evidence>
<keyword evidence="3" id="KW-1185">Reference proteome</keyword>
<dbReference type="PANTHER" id="PTHR21523">
    <property type="match status" value="1"/>
</dbReference>
<keyword evidence="1" id="KW-0175">Coiled coil</keyword>
<organism evidence="3 4">
    <name type="scientific">Heligmosomoides polygyrus</name>
    <name type="common">Parasitic roundworm</name>
    <dbReference type="NCBI Taxonomy" id="6339"/>
    <lineage>
        <taxon>Eukaryota</taxon>
        <taxon>Metazoa</taxon>
        <taxon>Ecdysozoa</taxon>
        <taxon>Nematoda</taxon>
        <taxon>Chromadorea</taxon>
        <taxon>Rhabditida</taxon>
        <taxon>Rhabditina</taxon>
        <taxon>Rhabditomorpha</taxon>
        <taxon>Strongyloidea</taxon>
        <taxon>Heligmosomidae</taxon>
        <taxon>Heligmosomoides</taxon>
    </lineage>
</organism>
<sequence>MFFRLDQMDSSEREEVHRCSKQAATVPQHARCVVKVLDQTRHVKLKPKKTFKSETLKSHFKKKSSIKKPYAGKYYKTMKRKEDWVGSFLMARAKRSIQVVNRDSYNIPSPDDGTFFSKVIRQVTKTVRKFKNKEGIESWNSAIQRVRQVGEEAKRHNRRRKALKKRLQMMIENTPDDFLDPRKPLAMKKMELEDEDIMMKRKEAMMKKDEFRVPMKLLREGIKLAMSMAGKNVSNFDKKTLKIVSPRFMSLMPDQDETELVNS</sequence>
<dbReference type="PANTHER" id="PTHR21523:SF37">
    <property type="entry name" value="MLT-TEN (MLT-10) RELATED"/>
    <property type="match status" value="1"/>
</dbReference>
<dbReference type="InterPro" id="IPR006954">
    <property type="entry name" value="Mlt-10-like"/>
</dbReference>
<feature type="coiled-coil region" evidence="1">
    <location>
        <begin position="146"/>
        <end position="173"/>
    </location>
</feature>
<accession>A0A3P7Z9Z3</accession>
<dbReference type="Proteomes" id="UP000050761">
    <property type="component" value="Unassembled WGS sequence"/>
</dbReference>
<dbReference type="EMBL" id="UZAH01027952">
    <property type="protein sequence ID" value="VDO96470.1"/>
    <property type="molecule type" value="Genomic_DNA"/>
</dbReference>
<accession>A0A183FY32</accession>
<reference evidence="4" key="2">
    <citation type="submission" date="2019-09" db="UniProtKB">
        <authorList>
            <consortium name="WormBaseParasite"/>
        </authorList>
    </citation>
    <scope>IDENTIFICATION</scope>
</reference>
<reference evidence="2 3" key="1">
    <citation type="submission" date="2018-11" db="EMBL/GenBank/DDBJ databases">
        <authorList>
            <consortium name="Pathogen Informatics"/>
        </authorList>
    </citation>
    <scope>NUCLEOTIDE SEQUENCE [LARGE SCALE GENOMIC DNA]</scope>
</reference>
<dbReference type="AlphaFoldDB" id="A0A183FY32"/>
<evidence type="ECO:0000313" key="2">
    <source>
        <dbReference type="EMBL" id="VDO96470.1"/>
    </source>
</evidence>
<evidence type="ECO:0000256" key="1">
    <source>
        <dbReference type="SAM" id="Coils"/>
    </source>
</evidence>